<dbReference type="OrthoDB" id="673504at2"/>
<gene>
    <name evidence="1" type="ORF">EOD41_15455</name>
</gene>
<protein>
    <submittedName>
        <fullName evidence="1">Uncharacterized protein</fullName>
    </submittedName>
</protein>
<evidence type="ECO:0000313" key="2">
    <source>
        <dbReference type="Proteomes" id="UP000282759"/>
    </source>
</evidence>
<name>A0A437MQE5_9SPHI</name>
<accession>A0A437MQE5</accession>
<organism evidence="1 2">
    <name type="scientific">Mucilaginibacter limnophilus</name>
    <dbReference type="NCBI Taxonomy" id="1932778"/>
    <lineage>
        <taxon>Bacteria</taxon>
        <taxon>Pseudomonadati</taxon>
        <taxon>Bacteroidota</taxon>
        <taxon>Sphingobacteriia</taxon>
        <taxon>Sphingobacteriales</taxon>
        <taxon>Sphingobacteriaceae</taxon>
        <taxon>Mucilaginibacter</taxon>
    </lineage>
</organism>
<evidence type="ECO:0000313" key="1">
    <source>
        <dbReference type="EMBL" id="RVT99835.1"/>
    </source>
</evidence>
<dbReference type="Proteomes" id="UP000282759">
    <property type="component" value="Unassembled WGS sequence"/>
</dbReference>
<dbReference type="AlphaFoldDB" id="A0A437MQE5"/>
<dbReference type="RefSeq" id="WP_127706536.1">
    <property type="nucleotide sequence ID" value="NZ_SACK01000007.1"/>
</dbReference>
<comment type="caution">
    <text evidence="1">The sequence shown here is derived from an EMBL/GenBank/DDBJ whole genome shotgun (WGS) entry which is preliminary data.</text>
</comment>
<proteinExistence type="predicted"/>
<keyword evidence="2" id="KW-1185">Reference proteome</keyword>
<sequence>MVKETSQLGHAPEAKKSVVCPSCKGNMLSRIPRGFIVKTFLFWLPIKKYMCYKCQRKTYLWG</sequence>
<reference evidence="1 2" key="1">
    <citation type="submission" date="2019-01" db="EMBL/GenBank/DDBJ databases">
        <authorList>
            <person name="Chen W.-M."/>
        </authorList>
    </citation>
    <scope>NUCLEOTIDE SEQUENCE [LARGE SCALE GENOMIC DNA]</scope>
    <source>
        <strain evidence="1 2">YBJ-36</strain>
    </source>
</reference>
<dbReference type="EMBL" id="SACK01000007">
    <property type="protein sequence ID" value="RVT99835.1"/>
    <property type="molecule type" value="Genomic_DNA"/>
</dbReference>